<evidence type="ECO:0000313" key="2">
    <source>
        <dbReference type="EMBL" id="HFC97440.1"/>
    </source>
</evidence>
<feature type="compositionally biased region" description="Gly residues" evidence="1">
    <location>
        <begin position="67"/>
        <end position="77"/>
    </location>
</feature>
<feature type="region of interest" description="Disordered" evidence="1">
    <location>
        <begin position="45"/>
        <end position="80"/>
    </location>
</feature>
<evidence type="ECO:0000256" key="1">
    <source>
        <dbReference type="SAM" id="MobiDB-lite"/>
    </source>
</evidence>
<comment type="caution">
    <text evidence="2">The sequence shown here is derived from an EMBL/GenBank/DDBJ whole genome shotgun (WGS) entry which is preliminary data.</text>
</comment>
<dbReference type="Proteomes" id="UP000886043">
    <property type="component" value="Unassembled WGS sequence"/>
</dbReference>
<dbReference type="EMBL" id="DRMH01000035">
    <property type="protein sequence ID" value="HFC97440.1"/>
    <property type="molecule type" value="Genomic_DNA"/>
</dbReference>
<organism evidence="2">
    <name type="scientific">Thermosulfurimonas dismutans</name>
    <dbReference type="NCBI Taxonomy" id="999894"/>
    <lineage>
        <taxon>Bacteria</taxon>
        <taxon>Pseudomonadati</taxon>
        <taxon>Thermodesulfobacteriota</taxon>
        <taxon>Thermodesulfobacteria</taxon>
        <taxon>Thermodesulfobacteriales</taxon>
        <taxon>Thermodesulfobacteriaceae</taxon>
        <taxon>Thermosulfurimonas</taxon>
    </lineage>
</organism>
<gene>
    <name evidence="2" type="ORF">ENJ40_03135</name>
</gene>
<name>A0A7C3GQP4_9BACT</name>
<reference evidence="2" key="1">
    <citation type="journal article" date="2020" name="mSystems">
        <title>Genome- and Community-Level Interaction Insights into Carbon Utilization and Element Cycling Functions of Hydrothermarchaeota in Hydrothermal Sediment.</title>
        <authorList>
            <person name="Zhou Z."/>
            <person name="Liu Y."/>
            <person name="Xu W."/>
            <person name="Pan J."/>
            <person name="Luo Z.H."/>
            <person name="Li M."/>
        </authorList>
    </citation>
    <scope>NUCLEOTIDE SEQUENCE [LARGE SCALE GENOMIC DNA]</scope>
    <source>
        <strain evidence="2">HyVt-483</strain>
    </source>
</reference>
<protein>
    <submittedName>
        <fullName evidence="2">Uncharacterized protein</fullName>
    </submittedName>
</protein>
<accession>A0A7C3GQP4</accession>
<sequence>MYRSWVILGLILGLLLAGEAWSWGPRKGGGYHRSWHGWEHAQGAQEGPASMQGRGMGQGMGQEMQQGKGGMQQGMGQGMDHQGMKGCPMMLPSSPKGVSPQMLRQRAQMMRERARMMEEMAQEMEKMADKMAKGKVSQEEWDQFRQKMYHQGF</sequence>
<dbReference type="AlphaFoldDB" id="A0A7C3GQP4"/>
<proteinExistence type="predicted"/>